<organism evidence="5 6">
    <name type="scientific">Prunus yedoensis var. nudiflora</name>
    <dbReference type="NCBI Taxonomy" id="2094558"/>
    <lineage>
        <taxon>Eukaryota</taxon>
        <taxon>Viridiplantae</taxon>
        <taxon>Streptophyta</taxon>
        <taxon>Embryophyta</taxon>
        <taxon>Tracheophyta</taxon>
        <taxon>Spermatophyta</taxon>
        <taxon>Magnoliopsida</taxon>
        <taxon>eudicotyledons</taxon>
        <taxon>Gunneridae</taxon>
        <taxon>Pentapetalae</taxon>
        <taxon>rosids</taxon>
        <taxon>fabids</taxon>
        <taxon>Rosales</taxon>
        <taxon>Rosaceae</taxon>
        <taxon>Amygdaloideae</taxon>
        <taxon>Amygdaleae</taxon>
        <taxon>Prunus</taxon>
    </lineage>
</organism>
<dbReference type="OrthoDB" id="191139at2759"/>
<evidence type="ECO:0000256" key="1">
    <source>
        <dbReference type="ARBA" id="ARBA00022857"/>
    </source>
</evidence>
<accession>A0A314ZJE3</accession>
<evidence type="ECO:0000256" key="2">
    <source>
        <dbReference type="ARBA" id="ARBA00023002"/>
    </source>
</evidence>
<keyword evidence="4" id="KW-0732">Signal</keyword>
<dbReference type="AlphaFoldDB" id="A0A314ZJE3"/>
<dbReference type="GO" id="GO:0016491">
    <property type="term" value="F:oxidoreductase activity"/>
    <property type="evidence" value="ECO:0007669"/>
    <property type="project" value="UniProtKB-KW"/>
</dbReference>
<keyword evidence="2" id="KW-0560">Oxidoreductase</keyword>
<keyword evidence="6" id="KW-1185">Reference proteome</keyword>
<dbReference type="InterPro" id="IPR036291">
    <property type="entry name" value="NAD(P)-bd_dom_sf"/>
</dbReference>
<dbReference type="InterPro" id="IPR045000">
    <property type="entry name" value="TR"/>
</dbReference>
<dbReference type="STRING" id="2094558.A0A314ZJE3"/>
<reference evidence="5 6" key="1">
    <citation type="submission" date="2018-02" db="EMBL/GenBank/DDBJ databases">
        <title>Draft genome of wild Prunus yedoensis var. nudiflora.</title>
        <authorList>
            <person name="Baek S."/>
            <person name="Kim J.-H."/>
            <person name="Choi K."/>
            <person name="Kim G.-B."/>
            <person name="Cho A."/>
            <person name="Jang H."/>
            <person name="Shin C.-H."/>
            <person name="Yu H.-J."/>
            <person name="Mun J.-H."/>
        </authorList>
    </citation>
    <scope>NUCLEOTIDE SEQUENCE [LARGE SCALE GENOMIC DNA]</scope>
    <source>
        <strain evidence="6">cv. Jeju island</strain>
        <tissue evidence="5">Leaf</tissue>
    </source>
</reference>
<evidence type="ECO:0000256" key="3">
    <source>
        <dbReference type="ARBA" id="ARBA00025714"/>
    </source>
</evidence>
<comment type="similarity">
    <text evidence="3">Belongs to the short-chain dehydrogenases/reductases (SDR) family. SDR65C subfamily.</text>
</comment>
<dbReference type="PANTHER" id="PTHR42898:SF79">
    <property type="entry name" value="NAD(P)-BINDING ROSSMANN-FOLD PROTEIN"/>
    <property type="match status" value="1"/>
</dbReference>
<feature type="chain" id="PRO_5016304698" evidence="4">
    <location>
        <begin position="24"/>
        <end position="193"/>
    </location>
</feature>
<comment type="caution">
    <text evidence="5">The sequence shown here is derived from an EMBL/GenBank/DDBJ whole genome shotgun (WGS) entry which is preliminary data.</text>
</comment>
<evidence type="ECO:0000256" key="4">
    <source>
        <dbReference type="SAM" id="SignalP"/>
    </source>
</evidence>
<evidence type="ECO:0000313" key="5">
    <source>
        <dbReference type="EMBL" id="PQQ02116.1"/>
    </source>
</evidence>
<proteinExistence type="inferred from homology"/>
<keyword evidence="1" id="KW-0521">NADP</keyword>
<dbReference type="PANTHER" id="PTHR42898">
    <property type="entry name" value="TROPINONE REDUCTASE"/>
    <property type="match status" value="1"/>
</dbReference>
<dbReference type="SUPFAM" id="SSF51735">
    <property type="entry name" value="NAD(P)-binding Rossmann-fold domains"/>
    <property type="match status" value="1"/>
</dbReference>
<dbReference type="Proteomes" id="UP000250321">
    <property type="component" value="Unassembled WGS sequence"/>
</dbReference>
<dbReference type="EMBL" id="PJQY01001500">
    <property type="protein sequence ID" value="PQQ02116.1"/>
    <property type="molecule type" value="Genomic_DNA"/>
</dbReference>
<protein>
    <submittedName>
        <fullName evidence="5">Tropinone reductase homolog</fullName>
    </submittedName>
</protein>
<dbReference type="InterPro" id="IPR002347">
    <property type="entry name" value="SDR_fam"/>
</dbReference>
<feature type="signal peptide" evidence="4">
    <location>
        <begin position="1"/>
        <end position="23"/>
    </location>
</feature>
<dbReference type="Pfam" id="PF00106">
    <property type="entry name" value="adh_short"/>
    <property type="match status" value="1"/>
</dbReference>
<dbReference type="Gene3D" id="3.40.50.720">
    <property type="entry name" value="NAD(P)-binding Rossmann-like Domain"/>
    <property type="match status" value="1"/>
</dbReference>
<evidence type="ECO:0000313" key="6">
    <source>
        <dbReference type="Proteomes" id="UP000250321"/>
    </source>
</evidence>
<gene>
    <name evidence="5" type="ORF">Pyn_17332</name>
</gene>
<name>A0A314ZJE3_PRUYE</name>
<sequence length="193" mass="21579">MEMFKYLLSGFLGSFALILMVHSQFDQSDAAFISTGVSKSIAPHQKQAAYVRSFPGGQQRLWNTIQISIGVKAFEKHYLFESNSFAGTLPSLRCQFDSRRRSLQGMTALVTGRTKGMGYAIVEELSGLGASVYTCAWNQNQLNDCLNIQWKTKGFHQVTGSVCDRSSRAQRQELINEVSSQFKGKLNILVLDY</sequence>